<dbReference type="EMBL" id="CM044706">
    <property type="protein sequence ID" value="KAI5656944.1"/>
    <property type="molecule type" value="Genomic_DNA"/>
</dbReference>
<organism evidence="1 2">
    <name type="scientific">Catharanthus roseus</name>
    <name type="common">Madagascar periwinkle</name>
    <name type="synonym">Vinca rosea</name>
    <dbReference type="NCBI Taxonomy" id="4058"/>
    <lineage>
        <taxon>Eukaryota</taxon>
        <taxon>Viridiplantae</taxon>
        <taxon>Streptophyta</taxon>
        <taxon>Embryophyta</taxon>
        <taxon>Tracheophyta</taxon>
        <taxon>Spermatophyta</taxon>
        <taxon>Magnoliopsida</taxon>
        <taxon>eudicotyledons</taxon>
        <taxon>Gunneridae</taxon>
        <taxon>Pentapetalae</taxon>
        <taxon>asterids</taxon>
        <taxon>lamiids</taxon>
        <taxon>Gentianales</taxon>
        <taxon>Apocynaceae</taxon>
        <taxon>Rauvolfioideae</taxon>
        <taxon>Vinceae</taxon>
        <taxon>Catharanthinae</taxon>
        <taxon>Catharanthus</taxon>
    </lineage>
</organism>
<evidence type="ECO:0000313" key="2">
    <source>
        <dbReference type="Proteomes" id="UP001060085"/>
    </source>
</evidence>
<name>A0ACC0A8J6_CATRO</name>
<keyword evidence="2" id="KW-1185">Reference proteome</keyword>
<reference evidence="2" key="1">
    <citation type="journal article" date="2023" name="Nat. Plants">
        <title>Single-cell RNA sequencing provides a high-resolution roadmap for understanding the multicellular compartmentation of specialized metabolism.</title>
        <authorList>
            <person name="Sun S."/>
            <person name="Shen X."/>
            <person name="Li Y."/>
            <person name="Li Y."/>
            <person name="Wang S."/>
            <person name="Li R."/>
            <person name="Zhang H."/>
            <person name="Shen G."/>
            <person name="Guo B."/>
            <person name="Wei J."/>
            <person name="Xu J."/>
            <person name="St-Pierre B."/>
            <person name="Chen S."/>
            <person name="Sun C."/>
        </authorList>
    </citation>
    <scope>NUCLEOTIDE SEQUENCE [LARGE SCALE GENOMIC DNA]</scope>
</reference>
<evidence type="ECO:0000313" key="1">
    <source>
        <dbReference type="EMBL" id="KAI5656944.1"/>
    </source>
</evidence>
<comment type="caution">
    <text evidence="1">The sequence shown here is derived from an EMBL/GenBank/DDBJ whole genome shotgun (WGS) entry which is preliminary data.</text>
</comment>
<protein>
    <submittedName>
        <fullName evidence="1">Uncharacterized protein</fullName>
    </submittedName>
</protein>
<dbReference type="Proteomes" id="UP001060085">
    <property type="component" value="Linkage Group LG06"/>
</dbReference>
<proteinExistence type="predicted"/>
<accession>A0ACC0A8J6</accession>
<sequence length="174" mass="20019">MNMVPLATFSFHRNAHRFFFPNCPFSVLHDMMNNTLRFCKGSCQTSFIPIHYYNLHNTIKGPIGINSAPRSRRKHRSIECSGTGENKKERRSFLSLEEAGLVEVSGLDSHEGFLCRLTISSLNLLRVIAEQEGCGIEELNAGRICDWFLKDKLKREQKLESAVLQWDDDPQFHF</sequence>
<gene>
    <name evidence="1" type="ORF">M9H77_25737</name>
</gene>